<accession>A0AAE6TM45</accession>
<dbReference type="AlphaFoldDB" id="A0AAE6TM45"/>
<proteinExistence type="predicted"/>
<dbReference type="EMBL" id="CP023691">
    <property type="protein sequence ID" value="QEV52414.1"/>
    <property type="molecule type" value="Genomic_DNA"/>
</dbReference>
<reference evidence="1 2" key="1">
    <citation type="submission" date="2017-09" db="EMBL/GenBank/DDBJ databases">
        <authorList>
            <person name="Lee N."/>
            <person name="Cho B.-K."/>
        </authorList>
    </citation>
    <scope>NUCLEOTIDE SEQUENCE [LARGE SCALE GENOMIC DNA]</scope>
    <source>
        <strain evidence="1 2">ATCC 23948</strain>
    </source>
</reference>
<dbReference type="KEGG" id="spla:CP981_12730"/>
<sequence length="95" mass="10451">MFTEREPCGTVKGAGHAECSPYLVQHSKGTTVHYATTYRSGSWVADPDPNGIQTRTKAQIKAMVDAEFQDHLNEVGEIWLSLRDAQRKNGTGADD</sequence>
<name>A0AAE6TM45_STRPT</name>
<dbReference type="Proteomes" id="UP000325458">
    <property type="component" value="Chromosome"/>
</dbReference>
<evidence type="ECO:0000313" key="1">
    <source>
        <dbReference type="EMBL" id="QEV52414.1"/>
    </source>
</evidence>
<protein>
    <submittedName>
        <fullName evidence="1">Uncharacterized protein</fullName>
    </submittedName>
</protein>
<organism evidence="1 2">
    <name type="scientific">Streptomyces platensis</name>
    <dbReference type="NCBI Taxonomy" id="58346"/>
    <lineage>
        <taxon>Bacteria</taxon>
        <taxon>Bacillati</taxon>
        <taxon>Actinomycetota</taxon>
        <taxon>Actinomycetes</taxon>
        <taxon>Kitasatosporales</taxon>
        <taxon>Streptomycetaceae</taxon>
        <taxon>Streptomyces</taxon>
    </lineage>
</organism>
<evidence type="ECO:0000313" key="2">
    <source>
        <dbReference type="Proteomes" id="UP000325458"/>
    </source>
</evidence>
<gene>
    <name evidence="1" type="ORF">CP981_12730</name>
</gene>